<sequence length="141" mass="14781">MNVVKPRRELIALAAISGAEGLALIGYACYDVIQAIRFGTTGPAEVSNGPALLIQILIFMVFGTGLLLIARGWLQGQRWSRSPFVLAQLIALLVGFPLAQDSSGPGRAVGVTVLICALVGGVLAVTPQVGRALRVRNSQTD</sequence>
<gene>
    <name evidence="2" type="ORF">UFOPK3204_00224</name>
</gene>
<evidence type="ECO:0000313" key="2">
    <source>
        <dbReference type="EMBL" id="CAB4822141.1"/>
    </source>
</evidence>
<protein>
    <submittedName>
        <fullName evidence="2">Unannotated protein</fullName>
    </submittedName>
</protein>
<evidence type="ECO:0000256" key="1">
    <source>
        <dbReference type="SAM" id="Phobius"/>
    </source>
</evidence>
<feature type="transmembrane region" description="Helical" evidence="1">
    <location>
        <begin position="82"/>
        <end position="100"/>
    </location>
</feature>
<keyword evidence="1" id="KW-1133">Transmembrane helix</keyword>
<proteinExistence type="predicted"/>
<organism evidence="2">
    <name type="scientific">freshwater metagenome</name>
    <dbReference type="NCBI Taxonomy" id="449393"/>
    <lineage>
        <taxon>unclassified sequences</taxon>
        <taxon>metagenomes</taxon>
        <taxon>ecological metagenomes</taxon>
    </lineage>
</organism>
<feature type="transmembrane region" description="Helical" evidence="1">
    <location>
        <begin position="106"/>
        <end position="126"/>
    </location>
</feature>
<reference evidence="2" key="1">
    <citation type="submission" date="2020-05" db="EMBL/GenBank/DDBJ databases">
        <authorList>
            <person name="Chiriac C."/>
            <person name="Salcher M."/>
            <person name="Ghai R."/>
            <person name="Kavagutti S V."/>
        </authorList>
    </citation>
    <scope>NUCLEOTIDE SEQUENCE</scope>
</reference>
<feature type="transmembrane region" description="Helical" evidence="1">
    <location>
        <begin position="53"/>
        <end position="70"/>
    </location>
</feature>
<keyword evidence="1" id="KW-0472">Membrane</keyword>
<feature type="transmembrane region" description="Helical" evidence="1">
    <location>
        <begin position="12"/>
        <end position="33"/>
    </location>
</feature>
<dbReference type="EMBL" id="CAFABK010000005">
    <property type="protein sequence ID" value="CAB4822141.1"/>
    <property type="molecule type" value="Genomic_DNA"/>
</dbReference>
<keyword evidence="1" id="KW-0812">Transmembrane</keyword>
<dbReference type="AlphaFoldDB" id="A0A6J6ZK23"/>
<name>A0A6J6ZK23_9ZZZZ</name>
<accession>A0A6J6ZK23</accession>